<evidence type="ECO:0000313" key="2">
    <source>
        <dbReference type="EMBL" id="KAK5898272.1"/>
    </source>
</evidence>
<dbReference type="Proteomes" id="UP001331515">
    <property type="component" value="Unassembled WGS sequence"/>
</dbReference>
<keyword evidence="3" id="KW-1185">Reference proteome</keyword>
<evidence type="ECO:0000256" key="1">
    <source>
        <dbReference type="SAM" id="MobiDB-lite"/>
    </source>
</evidence>
<sequence>MDNPNQPSDLKDVEALALNLVELIGRTIGASPSRNVTNSSGRGNSSAAHPLPTAAAAATPPPAAPLPNTSGIQVEMARLFPGHFGRGGPRPKRGQKRFAHPPKPRMVKSVKLSVVALPRPSNKTPNASTDLKMMRAGLGKRCALIPEDADHSEIRAIFEMEFPKLESLNRDWLFYKATGGSGQRNLTSMPLQLLGIHLEECRDYNAESDEFGDTDTDEVLLVSSSKETVVETNCPICSSTVPAEFLEIHASTCGESNHPAETANQGSE</sequence>
<feature type="region of interest" description="Disordered" evidence="1">
    <location>
        <begin position="81"/>
        <end position="101"/>
    </location>
</feature>
<protein>
    <submittedName>
        <fullName evidence="2">Uncharacterized protein</fullName>
    </submittedName>
</protein>
<reference evidence="2 3" key="1">
    <citation type="journal article" date="2023" name="Mol. Biol. Evol.">
        <title>Genomics of Secondarily Temperate Adaptation in the Only Non-Antarctic Icefish.</title>
        <authorList>
            <person name="Rivera-Colon A.G."/>
            <person name="Rayamajhi N."/>
            <person name="Minhas B.F."/>
            <person name="Madrigal G."/>
            <person name="Bilyk K.T."/>
            <person name="Yoon V."/>
            <person name="Hune M."/>
            <person name="Gregory S."/>
            <person name="Cheng C.H.C."/>
            <person name="Catchen J.M."/>
        </authorList>
    </citation>
    <scope>NUCLEOTIDE SEQUENCE [LARGE SCALE GENOMIC DNA]</scope>
    <source>
        <tissue evidence="2">White muscle</tissue>
    </source>
</reference>
<dbReference type="AlphaFoldDB" id="A0AAN8C7B9"/>
<name>A0AAN8C7B9_CHAGU</name>
<accession>A0AAN8C7B9</accession>
<organism evidence="2 3">
    <name type="scientific">Champsocephalus gunnari</name>
    <name type="common">Mackerel icefish</name>
    <dbReference type="NCBI Taxonomy" id="52237"/>
    <lineage>
        <taxon>Eukaryota</taxon>
        <taxon>Metazoa</taxon>
        <taxon>Chordata</taxon>
        <taxon>Craniata</taxon>
        <taxon>Vertebrata</taxon>
        <taxon>Euteleostomi</taxon>
        <taxon>Actinopterygii</taxon>
        <taxon>Neopterygii</taxon>
        <taxon>Teleostei</taxon>
        <taxon>Neoteleostei</taxon>
        <taxon>Acanthomorphata</taxon>
        <taxon>Eupercaria</taxon>
        <taxon>Perciformes</taxon>
        <taxon>Notothenioidei</taxon>
        <taxon>Channichthyidae</taxon>
        <taxon>Champsocephalus</taxon>
    </lineage>
</organism>
<dbReference type="EMBL" id="JAURVH010001533">
    <property type="protein sequence ID" value="KAK5898272.1"/>
    <property type="molecule type" value="Genomic_DNA"/>
</dbReference>
<comment type="caution">
    <text evidence="2">The sequence shown here is derived from an EMBL/GenBank/DDBJ whole genome shotgun (WGS) entry which is preliminary data.</text>
</comment>
<evidence type="ECO:0000313" key="3">
    <source>
        <dbReference type="Proteomes" id="UP001331515"/>
    </source>
</evidence>
<feature type="region of interest" description="Disordered" evidence="1">
    <location>
        <begin position="30"/>
        <end position="69"/>
    </location>
</feature>
<feature type="compositionally biased region" description="Basic residues" evidence="1">
    <location>
        <begin position="89"/>
        <end position="101"/>
    </location>
</feature>
<proteinExistence type="predicted"/>
<gene>
    <name evidence="2" type="ORF">CgunFtcFv8_015705</name>
</gene>
<feature type="compositionally biased region" description="Low complexity" evidence="1">
    <location>
        <begin position="47"/>
        <end position="58"/>
    </location>
</feature>
<feature type="compositionally biased region" description="Polar residues" evidence="1">
    <location>
        <begin position="30"/>
        <end position="46"/>
    </location>
</feature>